<protein>
    <recommendedName>
        <fullName evidence="5">Heterokaryon incompatibility domain-containing protein</fullName>
    </recommendedName>
</protein>
<evidence type="ECO:0000313" key="3">
    <source>
        <dbReference type="EMBL" id="KAK7420505.1"/>
    </source>
</evidence>
<keyword evidence="4" id="KW-1185">Reference proteome</keyword>
<feature type="domain" description="Heterokaryon incompatibility" evidence="1">
    <location>
        <begin position="22"/>
        <end position="104"/>
    </location>
</feature>
<evidence type="ECO:0008006" key="5">
    <source>
        <dbReference type="Google" id="ProtNLM"/>
    </source>
</evidence>
<name>A0ABR1HH85_9HYPO</name>
<dbReference type="PANTHER" id="PTHR10622:SF10">
    <property type="entry name" value="HET DOMAIN-CONTAINING PROTEIN"/>
    <property type="match status" value="1"/>
</dbReference>
<dbReference type="Pfam" id="PF06985">
    <property type="entry name" value="HET"/>
    <property type="match status" value="1"/>
</dbReference>
<gene>
    <name evidence="3" type="ORF">QQX98_002703</name>
</gene>
<dbReference type="EMBL" id="JAZAVJ010000029">
    <property type="protein sequence ID" value="KAK7420505.1"/>
    <property type="molecule type" value="Genomic_DNA"/>
</dbReference>
<accession>A0ABR1HH85</accession>
<dbReference type="Proteomes" id="UP001498476">
    <property type="component" value="Unassembled WGS sequence"/>
</dbReference>
<dbReference type="InterPro" id="IPR058525">
    <property type="entry name" value="DUF8212"/>
</dbReference>
<evidence type="ECO:0000259" key="2">
    <source>
        <dbReference type="Pfam" id="PF26640"/>
    </source>
</evidence>
<feature type="domain" description="DUF8212" evidence="2">
    <location>
        <begin position="221"/>
        <end position="247"/>
    </location>
</feature>
<organism evidence="3 4">
    <name type="scientific">Neonectria punicea</name>
    <dbReference type="NCBI Taxonomy" id="979145"/>
    <lineage>
        <taxon>Eukaryota</taxon>
        <taxon>Fungi</taxon>
        <taxon>Dikarya</taxon>
        <taxon>Ascomycota</taxon>
        <taxon>Pezizomycotina</taxon>
        <taxon>Sordariomycetes</taxon>
        <taxon>Hypocreomycetidae</taxon>
        <taxon>Hypocreales</taxon>
        <taxon>Nectriaceae</taxon>
        <taxon>Neonectria</taxon>
    </lineage>
</organism>
<dbReference type="Pfam" id="PF26640">
    <property type="entry name" value="DUF8212"/>
    <property type="match status" value="1"/>
</dbReference>
<dbReference type="PANTHER" id="PTHR10622">
    <property type="entry name" value="HET DOMAIN-CONTAINING PROTEIN"/>
    <property type="match status" value="1"/>
</dbReference>
<evidence type="ECO:0000313" key="4">
    <source>
        <dbReference type="Proteomes" id="UP001498476"/>
    </source>
</evidence>
<reference evidence="3 4" key="1">
    <citation type="journal article" date="2025" name="Microbiol. Resour. Announc.">
        <title>Draft genome sequences for Neonectria magnoliae and Neonectria punicea, canker pathogens of Liriodendron tulipifera and Acer saccharum in West Virginia.</title>
        <authorList>
            <person name="Petronek H.M."/>
            <person name="Kasson M.T."/>
            <person name="Metheny A.M."/>
            <person name="Stauder C.M."/>
            <person name="Lovett B."/>
            <person name="Lynch S.C."/>
            <person name="Garnas J.R."/>
            <person name="Kasson L.R."/>
            <person name="Stajich J.E."/>
        </authorList>
    </citation>
    <scope>NUCLEOTIDE SEQUENCE [LARGE SCALE GENOMIC DNA]</scope>
    <source>
        <strain evidence="3 4">NRRL 64653</strain>
    </source>
</reference>
<evidence type="ECO:0000259" key="1">
    <source>
        <dbReference type="Pfam" id="PF06985"/>
    </source>
</evidence>
<comment type="caution">
    <text evidence="3">The sequence shown here is derived from an EMBL/GenBank/DDBJ whole genome shotgun (WGS) entry which is preliminary data.</text>
</comment>
<sequence>MRLLNSTSFEVAECVGDEIPPYAILSHTWDVEEVTLGDILRQDYRHLKGFVKVKGCCAQATQDALEWVWIDTCCIDKSSSAEMSEAINSMYQWYYAADVCYVYLCDVPPLDPFLDKHMLQSARWFTRGWCLQELIAPREVEFYAANWTELGTKCSLQKAISDITSIPAAVLLQDKQLGHYPVAQRMSWASKRNTTREEDAAYCLLGIFDVNMPLMYGEGRRAFIRLQEEIMRREVDYSIFLWRSSSLQDTTGLLCDSPHCFPTEGVPIRSGGSCKYSDIVASKASVGNRPGTTRPPEVTPQGLQMTLHTKRREDGSRLAWTYLTHNGGLVCIVLGPRQADYKYYRARVGYVEIVGNEGELGSFEAEYMCMGVFTDLSVPGIPAQTLDFKLWLKSTTDEKLSILEIYPECNLQPRHDGSYGTELNLAACPEFFLMVFGAEHNSSTHRFMVAFCLFHRPWSCKILAFAPGVPLADVAEDVWKLGPGEEEGDRAISRLPSGTYVTVASKRRSRSSRSFLHVSLIAASLATDTELGGWMADEGGGSYIIEG</sequence>
<dbReference type="InterPro" id="IPR010730">
    <property type="entry name" value="HET"/>
</dbReference>
<proteinExistence type="predicted"/>